<dbReference type="GO" id="GO:0005737">
    <property type="term" value="C:cytoplasm"/>
    <property type="evidence" value="ECO:0007669"/>
    <property type="project" value="TreeGrafter"/>
</dbReference>
<feature type="domain" description="Calcineurin-like phosphoesterase" evidence="1">
    <location>
        <begin position="3"/>
        <end position="133"/>
    </location>
</feature>
<reference evidence="2 3" key="1">
    <citation type="submission" date="2018-02" db="EMBL/GenBank/DDBJ databases">
        <title>Genomic Encyclopedia of Archaeal and Bacterial Type Strains, Phase II (KMG-II): from individual species to whole genera.</title>
        <authorList>
            <person name="Goeker M."/>
        </authorList>
    </citation>
    <scope>NUCLEOTIDE SEQUENCE [LARGE SCALE GENOMIC DNA]</scope>
    <source>
        <strain evidence="2 3">YU 961-1</strain>
    </source>
</reference>
<protein>
    <submittedName>
        <fullName evidence="2">Calcineurin-like phosphoesterase family protein</fullName>
    </submittedName>
</protein>
<dbReference type="EMBL" id="PTIX01000030">
    <property type="protein sequence ID" value="PPK63250.1"/>
    <property type="molecule type" value="Genomic_DNA"/>
</dbReference>
<dbReference type="InterPro" id="IPR029052">
    <property type="entry name" value="Metallo-depent_PP-like"/>
</dbReference>
<evidence type="ECO:0000313" key="3">
    <source>
        <dbReference type="Proteomes" id="UP000239203"/>
    </source>
</evidence>
<evidence type="ECO:0000259" key="1">
    <source>
        <dbReference type="Pfam" id="PF00149"/>
    </source>
</evidence>
<accession>A0A2S6GDH3</accession>
<dbReference type="InterPro" id="IPR050126">
    <property type="entry name" value="Ap4A_hydrolase"/>
</dbReference>
<dbReference type="RefSeq" id="WP_104482900.1">
    <property type="nucleotide sequence ID" value="NZ_CP154825.1"/>
</dbReference>
<name>A0A2S6GDH3_9PSEU</name>
<organism evidence="2 3">
    <name type="scientific">Actinokineospora auranticolor</name>
    <dbReference type="NCBI Taxonomy" id="155976"/>
    <lineage>
        <taxon>Bacteria</taxon>
        <taxon>Bacillati</taxon>
        <taxon>Actinomycetota</taxon>
        <taxon>Actinomycetes</taxon>
        <taxon>Pseudonocardiales</taxon>
        <taxon>Pseudonocardiaceae</taxon>
        <taxon>Actinokineospora</taxon>
    </lineage>
</organism>
<dbReference type="SUPFAM" id="SSF56300">
    <property type="entry name" value="Metallo-dependent phosphatases"/>
    <property type="match status" value="1"/>
</dbReference>
<dbReference type="GO" id="GO:0016791">
    <property type="term" value="F:phosphatase activity"/>
    <property type="evidence" value="ECO:0007669"/>
    <property type="project" value="TreeGrafter"/>
</dbReference>
<dbReference type="Gene3D" id="3.60.21.10">
    <property type="match status" value="1"/>
</dbReference>
<dbReference type="InterPro" id="IPR004843">
    <property type="entry name" value="Calcineurin-like_PHP"/>
</dbReference>
<comment type="caution">
    <text evidence="2">The sequence shown here is derived from an EMBL/GenBank/DDBJ whole genome shotgun (WGS) entry which is preliminary data.</text>
</comment>
<sequence>MTRIAVIGDVGGHPDQLRRALDDLGARGDRLPADLTVIQVGDLVDRGPDSLGALDLVERLARDPGWVQLTGNHEAQYLEGGTVFTREPLADAGVRRLREWWATGLLRVAAAVRVGDEDFLVCHAGLTLRCWRELGEPSAAADAAAALNARPALIGREGDHGRDPASGPLWAESGAALHEPWMGYAGVVPFGQIHGHSTVVRFRDRTWHCEGRIRNRAQVDWESRHVRVRVGGRRFIGVDPGHGRTGAESWRPLVLADAILLG</sequence>
<keyword evidence="3" id="KW-1185">Reference proteome</keyword>
<dbReference type="OrthoDB" id="9807890at2"/>
<dbReference type="AlphaFoldDB" id="A0A2S6GDH3"/>
<dbReference type="PANTHER" id="PTHR42850">
    <property type="entry name" value="METALLOPHOSPHOESTERASE"/>
    <property type="match status" value="1"/>
</dbReference>
<dbReference type="Pfam" id="PF00149">
    <property type="entry name" value="Metallophos"/>
    <property type="match status" value="1"/>
</dbReference>
<proteinExistence type="predicted"/>
<gene>
    <name evidence="2" type="ORF">CLV40_13042</name>
</gene>
<evidence type="ECO:0000313" key="2">
    <source>
        <dbReference type="EMBL" id="PPK63250.1"/>
    </source>
</evidence>
<dbReference type="Proteomes" id="UP000239203">
    <property type="component" value="Unassembled WGS sequence"/>
</dbReference>
<dbReference type="PANTHER" id="PTHR42850:SF4">
    <property type="entry name" value="ZINC-DEPENDENT ENDOPOLYPHOSPHATASE"/>
    <property type="match status" value="1"/>
</dbReference>